<dbReference type="OrthoDB" id="7363114at2"/>
<dbReference type="InterPro" id="IPR036388">
    <property type="entry name" value="WH-like_DNA-bd_sf"/>
</dbReference>
<dbReference type="Proteomes" id="UP000199323">
    <property type="component" value="Unassembled WGS sequence"/>
</dbReference>
<reference evidence="5 6" key="1">
    <citation type="submission" date="2016-10" db="EMBL/GenBank/DDBJ databases">
        <authorList>
            <person name="de Groot N.N."/>
        </authorList>
    </citation>
    <scope>NUCLEOTIDE SEQUENCE [LARGE SCALE GENOMIC DNA]</scope>
    <source>
        <strain evidence="5 6">CGMCC 4.3510</strain>
    </source>
</reference>
<dbReference type="PANTHER" id="PTHR44846">
    <property type="entry name" value="MANNOSYL-D-GLYCERATE TRANSPORT/METABOLISM SYSTEM REPRESSOR MNGR-RELATED"/>
    <property type="match status" value="1"/>
</dbReference>
<feature type="domain" description="HTH gntR-type" evidence="4">
    <location>
        <begin position="12"/>
        <end position="80"/>
    </location>
</feature>
<evidence type="ECO:0000313" key="6">
    <source>
        <dbReference type="Proteomes" id="UP000199323"/>
    </source>
</evidence>
<dbReference type="GO" id="GO:0003700">
    <property type="term" value="F:DNA-binding transcription factor activity"/>
    <property type="evidence" value="ECO:0007669"/>
    <property type="project" value="InterPro"/>
</dbReference>
<organism evidence="5 6">
    <name type="scientific">Actinacidiphila alni</name>
    <dbReference type="NCBI Taxonomy" id="380248"/>
    <lineage>
        <taxon>Bacteria</taxon>
        <taxon>Bacillati</taxon>
        <taxon>Actinomycetota</taxon>
        <taxon>Actinomycetes</taxon>
        <taxon>Kitasatosporales</taxon>
        <taxon>Streptomycetaceae</taxon>
        <taxon>Actinacidiphila</taxon>
    </lineage>
</organism>
<evidence type="ECO:0000313" key="5">
    <source>
        <dbReference type="EMBL" id="SFF69063.1"/>
    </source>
</evidence>
<dbReference type="GO" id="GO:0045892">
    <property type="term" value="P:negative regulation of DNA-templated transcription"/>
    <property type="evidence" value="ECO:0007669"/>
    <property type="project" value="TreeGrafter"/>
</dbReference>
<dbReference type="PRINTS" id="PR00035">
    <property type="entry name" value="HTHGNTR"/>
</dbReference>
<dbReference type="Pfam" id="PF00392">
    <property type="entry name" value="GntR"/>
    <property type="match status" value="1"/>
</dbReference>
<dbReference type="InterPro" id="IPR000524">
    <property type="entry name" value="Tscrpt_reg_HTH_GntR"/>
</dbReference>
<dbReference type="SMART" id="SM00345">
    <property type="entry name" value="HTH_GNTR"/>
    <property type="match status" value="1"/>
</dbReference>
<keyword evidence="6" id="KW-1185">Reference proteome</keyword>
<name>A0A1I2KRC6_9ACTN</name>
<dbReference type="GO" id="GO:0003677">
    <property type="term" value="F:DNA binding"/>
    <property type="evidence" value="ECO:0007669"/>
    <property type="project" value="UniProtKB-KW"/>
</dbReference>
<dbReference type="InterPro" id="IPR050679">
    <property type="entry name" value="Bact_HTH_transcr_reg"/>
</dbReference>
<dbReference type="PANTHER" id="PTHR44846:SF17">
    <property type="entry name" value="GNTR-FAMILY TRANSCRIPTIONAL REGULATOR"/>
    <property type="match status" value="1"/>
</dbReference>
<dbReference type="RefSeq" id="WP_093716928.1">
    <property type="nucleotide sequence ID" value="NZ_FONG01000024.1"/>
</dbReference>
<keyword evidence="3" id="KW-0804">Transcription</keyword>
<dbReference type="InterPro" id="IPR036390">
    <property type="entry name" value="WH_DNA-bd_sf"/>
</dbReference>
<evidence type="ECO:0000256" key="3">
    <source>
        <dbReference type="ARBA" id="ARBA00023163"/>
    </source>
</evidence>
<dbReference type="AlphaFoldDB" id="A0A1I2KRC6"/>
<protein>
    <submittedName>
        <fullName evidence="5">Transcriptional regulator, GntR family</fullName>
    </submittedName>
</protein>
<gene>
    <name evidence="5" type="ORF">SAMN05216251_12494</name>
</gene>
<dbReference type="EMBL" id="FONG01000024">
    <property type="protein sequence ID" value="SFF69063.1"/>
    <property type="molecule type" value="Genomic_DNA"/>
</dbReference>
<dbReference type="Gene3D" id="1.10.10.10">
    <property type="entry name" value="Winged helix-like DNA-binding domain superfamily/Winged helix DNA-binding domain"/>
    <property type="match status" value="1"/>
</dbReference>
<evidence type="ECO:0000256" key="1">
    <source>
        <dbReference type="ARBA" id="ARBA00023015"/>
    </source>
</evidence>
<dbReference type="CDD" id="cd07377">
    <property type="entry name" value="WHTH_GntR"/>
    <property type="match status" value="1"/>
</dbReference>
<sequence>MDEEDPGTNGSRPPYRYIADVLRGEIHDGRYRVGDRIPSQADLEDRFQVSRPTIQRALGVLRDDGYIDNQRGRPSEVLPWQEGAGVSKTQFQEPEITPLSLKTHIATAFDEPHVTIDAYSLTTETLGRALVAPLLRVQNRELNPESVTLRLLLPSLDARLAIPRLVDDPDDERPMRRLRQLVRAHALALRSSFVGLTEFRPDIQASIEMRAVPITPVHKLYLINGHTALSGHYQVVKRQVEFGKSGKGAIYDVLGINAMLFAYRGDPAEPESRDSQFVADSQSWFDSLWSTIAEPLSLFE</sequence>
<dbReference type="STRING" id="380248.SAMN05216251_12494"/>
<keyword evidence="1" id="KW-0805">Transcription regulation</keyword>
<dbReference type="PROSITE" id="PS50949">
    <property type="entry name" value="HTH_GNTR"/>
    <property type="match status" value="1"/>
</dbReference>
<keyword evidence="2" id="KW-0238">DNA-binding</keyword>
<evidence type="ECO:0000256" key="2">
    <source>
        <dbReference type="ARBA" id="ARBA00023125"/>
    </source>
</evidence>
<accession>A0A1I2KRC6</accession>
<proteinExistence type="predicted"/>
<evidence type="ECO:0000259" key="4">
    <source>
        <dbReference type="PROSITE" id="PS50949"/>
    </source>
</evidence>
<dbReference type="SUPFAM" id="SSF46785">
    <property type="entry name" value="Winged helix' DNA-binding domain"/>
    <property type="match status" value="1"/>
</dbReference>